<dbReference type="Proteomes" id="UP001168552">
    <property type="component" value="Unassembled WGS sequence"/>
</dbReference>
<evidence type="ECO:0000313" key="2">
    <source>
        <dbReference type="EMBL" id="MDN4165805.1"/>
    </source>
</evidence>
<evidence type="ECO:0000313" key="3">
    <source>
        <dbReference type="Proteomes" id="UP001168552"/>
    </source>
</evidence>
<feature type="signal peptide" evidence="1">
    <location>
        <begin position="1"/>
        <end position="18"/>
    </location>
</feature>
<name>A0ABT8F5T0_9BACT</name>
<keyword evidence="1" id="KW-0732">Signal</keyword>
<accession>A0ABT8F5T0</accession>
<dbReference type="RefSeq" id="WP_320004335.1">
    <property type="nucleotide sequence ID" value="NZ_JAUHJS010000004.1"/>
</dbReference>
<feature type="chain" id="PRO_5045919030" evidence="1">
    <location>
        <begin position="19"/>
        <end position="117"/>
    </location>
</feature>
<comment type="caution">
    <text evidence="2">The sequence shown here is derived from an EMBL/GenBank/DDBJ whole genome shotgun (WGS) entry which is preliminary data.</text>
</comment>
<organism evidence="2 3">
    <name type="scientific">Shiella aurantiaca</name>
    <dbReference type="NCBI Taxonomy" id="3058365"/>
    <lineage>
        <taxon>Bacteria</taxon>
        <taxon>Pseudomonadati</taxon>
        <taxon>Bacteroidota</taxon>
        <taxon>Cytophagia</taxon>
        <taxon>Cytophagales</taxon>
        <taxon>Shiellaceae</taxon>
        <taxon>Shiella</taxon>
    </lineage>
</organism>
<protein>
    <submittedName>
        <fullName evidence="2">Uncharacterized protein</fullName>
    </submittedName>
</protein>
<reference evidence="2" key="1">
    <citation type="submission" date="2023-06" db="EMBL/GenBank/DDBJ databases">
        <title>Cytophagales bacterium Strain LB-30, isolated from soil.</title>
        <authorList>
            <person name="Liu B."/>
        </authorList>
    </citation>
    <scope>NUCLEOTIDE SEQUENCE</scope>
    <source>
        <strain evidence="2">LB-30</strain>
    </source>
</reference>
<keyword evidence="3" id="KW-1185">Reference proteome</keyword>
<dbReference type="EMBL" id="JAUHJS010000004">
    <property type="protein sequence ID" value="MDN4165805.1"/>
    <property type="molecule type" value="Genomic_DNA"/>
</dbReference>
<dbReference type="PROSITE" id="PS51257">
    <property type="entry name" value="PROKAR_LIPOPROTEIN"/>
    <property type="match status" value="1"/>
</dbReference>
<sequence length="117" mass="12930">MKKLGIALLLAASLSACEKETMGVDAQELVPATLTDLSGLDGCGWVFELNDGTQLEFSTLMRCWTPPVSAEDTRSPFDDFVFEEGKKVWIRYEELPEAVSICMVGPVVEIKEIKTLE</sequence>
<gene>
    <name evidence="2" type="ORF">QWY31_09840</name>
</gene>
<proteinExistence type="predicted"/>
<evidence type="ECO:0000256" key="1">
    <source>
        <dbReference type="SAM" id="SignalP"/>
    </source>
</evidence>